<feature type="domain" description="HTH marR-type" evidence="1">
    <location>
        <begin position="42"/>
        <end position="173"/>
    </location>
</feature>
<dbReference type="InterPro" id="IPR036390">
    <property type="entry name" value="WH_DNA-bd_sf"/>
</dbReference>
<dbReference type="InterPro" id="IPR036388">
    <property type="entry name" value="WH-like_DNA-bd_sf"/>
</dbReference>
<dbReference type="SMART" id="SM00347">
    <property type="entry name" value="HTH_MARR"/>
    <property type="match status" value="1"/>
</dbReference>
<dbReference type="Pfam" id="PF12802">
    <property type="entry name" value="MarR_2"/>
    <property type="match status" value="1"/>
</dbReference>
<sequence>MRQVFDQREIKLPMRNRFEIVREKMHIHGMDRISQTAKQTAQRCAAVSVLRAGRSVTRLFDDALRPVGLTIAQFGLLNAIASYRPDSISAIGEMLDIDRTTLSRNLALLQREGLIMLGTPGPDRKREVLLTVKGAEKIEEALPLWEAAQRRIEALFEPGEYDMLKKALSRIRHV</sequence>
<dbReference type="InterPro" id="IPR039422">
    <property type="entry name" value="MarR/SlyA-like"/>
</dbReference>
<organism evidence="2 3">
    <name type="scientific">Henriciella mobilis</name>
    <dbReference type="NCBI Taxonomy" id="2305467"/>
    <lineage>
        <taxon>Bacteria</taxon>
        <taxon>Pseudomonadati</taxon>
        <taxon>Pseudomonadota</taxon>
        <taxon>Alphaproteobacteria</taxon>
        <taxon>Hyphomonadales</taxon>
        <taxon>Hyphomonadaceae</taxon>
        <taxon>Henriciella</taxon>
    </lineage>
</organism>
<dbReference type="EMBL" id="QWFX01000013">
    <property type="protein sequence ID" value="RIJ27842.1"/>
    <property type="molecule type" value="Genomic_DNA"/>
</dbReference>
<keyword evidence="3" id="KW-1185">Reference proteome</keyword>
<evidence type="ECO:0000313" key="2">
    <source>
        <dbReference type="EMBL" id="RIJ27842.1"/>
    </source>
</evidence>
<dbReference type="GO" id="GO:0003700">
    <property type="term" value="F:DNA-binding transcription factor activity"/>
    <property type="evidence" value="ECO:0007669"/>
    <property type="project" value="InterPro"/>
</dbReference>
<dbReference type="SUPFAM" id="SSF46785">
    <property type="entry name" value="Winged helix' DNA-binding domain"/>
    <property type="match status" value="1"/>
</dbReference>
<dbReference type="InterPro" id="IPR000835">
    <property type="entry name" value="HTH_MarR-typ"/>
</dbReference>
<dbReference type="AlphaFoldDB" id="A0A399RDG0"/>
<name>A0A399RDG0_9PROT</name>
<reference evidence="2 3" key="1">
    <citation type="submission" date="2018-08" db="EMBL/GenBank/DDBJ databases">
        <title>Henriciella mobilis sp. nov., isolated from seawater.</title>
        <authorList>
            <person name="Cheng H."/>
            <person name="Wu Y.-H."/>
            <person name="Xu X.-W."/>
            <person name="Guo L.-L."/>
        </authorList>
    </citation>
    <scope>NUCLEOTIDE SEQUENCE [LARGE SCALE GENOMIC DNA]</scope>
    <source>
        <strain evidence="2 3">JN25</strain>
    </source>
</reference>
<gene>
    <name evidence="2" type="ORF">D1223_10475</name>
</gene>
<dbReference type="GO" id="GO:0006950">
    <property type="term" value="P:response to stress"/>
    <property type="evidence" value="ECO:0007669"/>
    <property type="project" value="TreeGrafter"/>
</dbReference>
<comment type="caution">
    <text evidence="2">The sequence shown here is derived from an EMBL/GenBank/DDBJ whole genome shotgun (WGS) entry which is preliminary data.</text>
</comment>
<protein>
    <submittedName>
        <fullName evidence="2">MarR family transcriptional regulator</fullName>
    </submittedName>
</protein>
<dbReference type="PROSITE" id="PS50995">
    <property type="entry name" value="HTH_MARR_2"/>
    <property type="match status" value="1"/>
</dbReference>
<dbReference type="PANTHER" id="PTHR33164">
    <property type="entry name" value="TRANSCRIPTIONAL REGULATOR, MARR FAMILY"/>
    <property type="match status" value="1"/>
</dbReference>
<dbReference type="PANTHER" id="PTHR33164:SF105">
    <property type="entry name" value="TRANSCRIPTIONAL REPRESSOR PROTEIN-RELATED"/>
    <property type="match status" value="1"/>
</dbReference>
<accession>A0A399RDG0</accession>
<proteinExistence type="predicted"/>
<evidence type="ECO:0000313" key="3">
    <source>
        <dbReference type="Proteomes" id="UP000266385"/>
    </source>
</evidence>
<evidence type="ECO:0000259" key="1">
    <source>
        <dbReference type="PROSITE" id="PS50995"/>
    </source>
</evidence>
<dbReference type="Proteomes" id="UP000266385">
    <property type="component" value="Unassembled WGS sequence"/>
</dbReference>
<dbReference type="Gene3D" id="1.10.10.10">
    <property type="entry name" value="Winged helix-like DNA-binding domain superfamily/Winged helix DNA-binding domain"/>
    <property type="match status" value="1"/>
</dbReference>